<sequence length="326" mass="33925">MKDLFAFVVVTLLSIAAFIGAAPALRRAVDQPFENSAASMALLVTDSAVEYIRTYYGAVLSATAGGTIAQITPAMLQATGKLDPAFTDGNYFGQTHRVLVRRLSGNQLQAAVATCGAAMPEDVLFRLAPLAGKHAGLVSSTDPATIRGAVAGWTVPSSAFGGVAGCAIAPGSLVSVVFFDDGAVLSPYMSRLPMPEFGTEPNTMRTNQYMGGNTIEDVMDIRLSNGQWLSTALSEIDLVQDGAVLAKPTCVHGVPRLWMASGVFSGNGTGHPLVGVQPWAEDNPADSSTWIVHVPIWTTNAAGTGTESAGSGPHGLAMVVRKCQQT</sequence>
<dbReference type="RefSeq" id="WP_137118863.1">
    <property type="nucleotide sequence ID" value="NZ_CP032326.1"/>
</dbReference>
<evidence type="ECO:0000313" key="2">
    <source>
        <dbReference type="EMBL" id="QCO00152.1"/>
    </source>
</evidence>
<evidence type="ECO:0000259" key="1">
    <source>
        <dbReference type="Pfam" id="PF04917"/>
    </source>
</evidence>
<protein>
    <submittedName>
        <fullName evidence="2">Shufflon system plasmid conjugative transfer pilus tip adhesin PilV</fullName>
    </submittedName>
</protein>
<reference evidence="2 3" key="1">
    <citation type="submission" date="2018-09" db="EMBL/GenBank/DDBJ databases">
        <title>Whole genome based analysis of evolution and adaptive divergence in Indian and Brazilian strains of Azospirillum brasilense.</title>
        <authorList>
            <person name="Singh C."/>
            <person name="Tripathi A.K."/>
        </authorList>
    </citation>
    <scope>NUCLEOTIDE SEQUENCE [LARGE SCALE GENOMIC DNA]</scope>
    <source>
        <strain evidence="2 3">MTCC4035</strain>
        <plasmid evidence="2 3">p5</plasmid>
    </source>
</reference>
<dbReference type="Proteomes" id="UP000298595">
    <property type="component" value="Plasmid p5"/>
</dbReference>
<dbReference type="InterPro" id="IPR007001">
    <property type="entry name" value="Shufflon_N"/>
</dbReference>
<proteinExistence type="predicted"/>
<name>A0A4D8Q1A0_9PROT</name>
<keyword evidence="2" id="KW-0614">Plasmid</keyword>
<organism evidence="2 3">
    <name type="scientific">Azospirillum argentinense</name>
    <dbReference type="NCBI Taxonomy" id="2970906"/>
    <lineage>
        <taxon>Bacteria</taxon>
        <taxon>Pseudomonadati</taxon>
        <taxon>Pseudomonadota</taxon>
        <taxon>Alphaproteobacteria</taxon>
        <taxon>Rhodospirillales</taxon>
        <taxon>Azospirillaceae</taxon>
        <taxon>Azospirillum</taxon>
    </lineage>
</organism>
<dbReference type="EMBL" id="CP032326">
    <property type="protein sequence ID" value="QCO00152.1"/>
    <property type="molecule type" value="Genomic_DNA"/>
</dbReference>
<dbReference type="AlphaFoldDB" id="A0A4D8Q1A0"/>
<dbReference type="Pfam" id="PF04917">
    <property type="entry name" value="Shufflon_N"/>
    <property type="match status" value="1"/>
</dbReference>
<dbReference type="KEGG" id="aare:D3093_33400"/>
<accession>A0A4D8Q1A0</accession>
<geneLocation type="plasmid" evidence="2 3">
    <name>p5</name>
</geneLocation>
<evidence type="ECO:0000313" key="3">
    <source>
        <dbReference type="Proteomes" id="UP000298595"/>
    </source>
</evidence>
<gene>
    <name evidence="2" type="primary">pilV</name>
    <name evidence="2" type="ORF">D3093_33400</name>
</gene>
<feature type="domain" description="Bacterial shufflon protein N-terminal" evidence="1">
    <location>
        <begin position="38"/>
        <end position="221"/>
    </location>
</feature>